<evidence type="ECO:0000313" key="2">
    <source>
        <dbReference type="EMBL" id="RHK47506.1"/>
    </source>
</evidence>
<dbReference type="Pfam" id="PF03457">
    <property type="entry name" value="HA"/>
    <property type="match status" value="1"/>
</dbReference>
<dbReference type="EMBL" id="QRNO01000090">
    <property type="protein sequence ID" value="RHK47506.1"/>
    <property type="molecule type" value="Genomic_DNA"/>
</dbReference>
<dbReference type="AlphaFoldDB" id="A0A3C0CCL3"/>
<evidence type="ECO:0000259" key="1">
    <source>
        <dbReference type="Pfam" id="PF03457"/>
    </source>
</evidence>
<accession>A0A3C0CCL3</accession>
<gene>
    <name evidence="2" type="ORF">DW060_12225</name>
</gene>
<name>A0A3C0CCL3_9BACT</name>
<sequence>MRTKNEEKWLSHYKALRCYLEANHQLPDKKKVENRGLLNWWKYNKKLFKTGRLTEERLELLRQLNALRYNKLLEL</sequence>
<dbReference type="Proteomes" id="UP000286598">
    <property type="component" value="Unassembled WGS sequence"/>
</dbReference>
<proteinExistence type="predicted"/>
<protein>
    <recommendedName>
        <fullName evidence="1">Helicase-associated domain-containing protein</fullName>
    </recommendedName>
</protein>
<reference evidence="2 3" key="1">
    <citation type="submission" date="2018-08" db="EMBL/GenBank/DDBJ databases">
        <title>A genome reference for cultivated species of the human gut microbiota.</title>
        <authorList>
            <person name="Zou Y."/>
            <person name="Xue W."/>
            <person name="Luo G."/>
        </authorList>
    </citation>
    <scope>NUCLEOTIDE SEQUENCE [LARGE SCALE GENOMIC DNA]</scope>
    <source>
        <strain evidence="2 3">AF42-9</strain>
    </source>
</reference>
<comment type="caution">
    <text evidence="2">The sequence shown here is derived from an EMBL/GenBank/DDBJ whole genome shotgun (WGS) entry which is preliminary data.</text>
</comment>
<dbReference type="RefSeq" id="WP_118356038.1">
    <property type="nucleotide sequence ID" value="NZ_CALLOM010000058.1"/>
</dbReference>
<dbReference type="OrthoDB" id="1081539at2"/>
<feature type="domain" description="Helicase-associated" evidence="1">
    <location>
        <begin position="6"/>
        <end position="64"/>
    </location>
</feature>
<organism evidence="2 3">
    <name type="scientific">Leyella stercorea</name>
    <dbReference type="NCBI Taxonomy" id="363265"/>
    <lineage>
        <taxon>Bacteria</taxon>
        <taxon>Pseudomonadati</taxon>
        <taxon>Bacteroidota</taxon>
        <taxon>Bacteroidia</taxon>
        <taxon>Bacteroidales</taxon>
        <taxon>Prevotellaceae</taxon>
        <taxon>Leyella</taxon>
    </lineage>
</organism>
<dbReference type="Gene3D" id="6.10.140.530">
    <property type="match status" value="1"/>
</dbReference>
<keyword evidence="3" id="KW-1185">Reference proteome</keyword>
<evidence type="ECO:0000313" key="3">
    <source>
        <dbReference type="Proteomes" id="UP000286598"/>
    </source>
</evidence>
<dbReference type="InterPro" id="IPR005114">
    <property type="entry name" value="Helicase_assoc"/>
</dbReference>